<evidence type="ECO:0000256" key="1">
    <source>
        <dbReference type="ARBA" id="ARBA00004651"/>
    </source>
</evidence>
<dbReference type="AlphaFoldDB" id="F2U1Q0"/>
<dbReference type="InterPro" id="IPR007632">
    <property type="entry name" value="Anoctamin"/>
</dbReference>
<evidence type="ECO:0000256" key="8">
    <source>
        <dbReference type="ARBA" id="ARBA00023295"/>
    </source>
</evidence>
<evidence type="ECO:0000256" key="5">
    <source>
        <dbReference type="ARBA" id="ARBA00022989"/>
    </source>
</evidence>
<dbReference type="GeneID" id="16077349"/>
<feature type="transmembrane region" description="Helical" evidence="11">
    <location>
        <begin position="977"/>
        <end position="1000"/>
    </location>
</feature>
<dbReference type="Pfam" id="PF16178">
    <property type="entry name" value="Anoct_dimer"/>
    <property type="match status" value="1"/>
</dbReference>
<feature type="region of interest" description="Disordered" evidence="10">
    <location>
        <begin position="350"/>
        <end position="372"/>
    </location>
</feature>
<dbReference type="PROSITE" id="PS00820">
    <property type="entry name" value="GLUCOAMYLASE"/>
    <property type="match status" value="1"/>
</dbReference>
<dbReference type="InParanoid" id="F2U1Q0"/>
<feature type="compositionally biased region" description="Polar residues" evidence="10">
    <location>
        <begin position="1"/>
        <end position="11"/>
    </location>
</feature>
<feature type="region of interest" description="Disordered" evidence="10">
    <location>
        <begin position="1"/>
        <end position="29"/>
    </location>
</feature>
<dbReference type="EMBL" id="GL832959">
    <property type="protein sequence ID" value="EGD81552.1"/>
    <property type="molecule type" value="Genomic_DNA"/>
</dbReference>
<evidence type="ECO:0008006" key="16">
    <source>
        <dbReference type="Google" id="ProtNLM"/>
    </source>
</evidence>
<proteinExistence type="predicted"/>
<dbReference type="eggNOG" id="KOG2514">
    <property type="taxonomic scope" value="Eukaryota"/>
</dbReference>
<sequence>MEVEGVTTTAFSSDHSDGSSGADDEWEEEDGLTFRKRHLPCFDEVYGKPEALEHALHRETLNGQPIHAVLSWALPQAADLCLLAIDASGFTLSPQTRQYLETSSTSHRTTTDSDKQHVLELAHKRRYFEAELTCAPLQQRIEELQRQTNRSSREEEELAQLKTQVERNAVVLEYEVDVWMRVVFVKMHVPFTVRCAVAQKLQLMMPLKRSIRLARRKRNALLDTIDPLNILNRIGRNRVGPAGEGSTSERPTTSRLRRRTVSTLAVNSAINEQDAAFLILDEDDEEIDESQDEETLQEITAEFSLVRASAFRNFSKPDLFFTPAQNLRLTRQILLERPFTKSVRIAHAADGNATNPLQHHQQQQQRRGQRAAQVNIQVEEVHGGSGRGSPDQEGSTSPADIQEEELIAHAYRSRGYQLLVADGAYSAVFPLHDTTAATTADSDATETSAAPTLDAAVAEDESRLLSSNGLQIERSHNPYANLWLKLVLFWSNWRNWRHHQPLRLVKNYFGEKVAFYFLWLEFYTTWLVAPALLGFVVFFLGFALQANRTDVKEYCASNKTMCAVCSSCDQFTLQESCNAYKTGYLFDNGATVVFSLIMSVWSTLFLEFWKRTQNRKAYAWRVRNFEETEPHRPQFRSEGVKTDDVTGLPKPFFPFNKRLRRYIVSFLTVTVMLGIVILAVVGVILARTVIRTRLYESSSESVSKASGAITSVIGASLSLFIILALGKVYARIALTLTRWENHERESEFERALAIKVFLFEFVNNFASIFFVAFFKGQFIGRPGKFVEFFGYRQDACPEYGCLIELTIQLSVIMVGKQSMGNVKEVVIPYLFGVWKRWSLARRMLSVIKQATNTAEHGKDSSTDGAGHANDAQSSSAAMFSSPLAVPQTVGQDKPFNKILPWAVQYGYTAYPGLFREYLEMILQFGFTTLFVASFPLAPIFALLNNIVEIRLDAKKHMHVLQRPFGFGAENIGIWQHVLSWVSIVAVITNAFVIAITSSFIPRYVYTRLNGDLAGFVDASLAKSPVTDPTSNQFDCYYSGYRNPDGSYSTLHFQIMMARFAFVLIFEHVVYTFKYLLSLVIYDVPSDVEIKIRREEYQAKIALDRELARTARHKKNT</sequence>
<evidence type="ECO:0000313" key="14">
    <source>
        <dbReference type="EMBL" id="EGD81552.1"/>
    </source>
</evidence>
<dbReference type="GO" id="GO:0016798">
    <property type="term" value="F:hydrolase activity, acting on glycosyl bonds"/>
    <property type="evidence" value="ECO:0007669"/>
    <property type="project" value="UniProtKB-KW"/>
</dbReference>
<comment type="subcellular location">
    <subcellularLocation>
        <location evidence="1">Cell membrane</location>
        <topology evidence="1">Multi-pass membrane protein</topology>
    </subcellularLocation>
</comment>
<dbReference type="GO" id="GO:0046983">
    <property type="term" value="F:protein dimerization activity"/>
    <property type="evidence" value="ECO:0007669"/>
    <property type="project" value="InterPro"/>
</dbReference>
<keyword evidence="5 11" id="KW-1133">Transmembrane helix</keyword>
<feature type="transmembrane region" description="Helical" evidence="11">
    <location>
        <begin position="662"/>
        <end position="685"/>
    </location>
</feature>
<feature type="transmembrane region" description="Helical" evidence="11">
    <location>
        <begin position="751"/>
        <end position="774"/>
    </location>
</feature>
<evidence type="ECO:0000256" key="11">
    <source>
        <dbReference type="SAM" id="Phobius"/>
    </source>
</evidence>
<protein>
    <recommendedName>
        <fullName evidence="16">Anoctamin</fullName>
    </recommendedName>
</protein>
<keyword evidence="3 11" id="KW-0812">Transmembrane</keyword>
<dbReference type="InterPro" id="IPR049452">
    <property type="entry name" value="Anoctamin_TM"/>
</dbReference>
<dbReference type="KEGG" id="sre:PTSG_02268"/>
<dbReference type="PANTHER" id="PTHR12308:SF84">
    <property type="entry name" value="ANOCTAMIN"/>
    <property type="match status" value="1"/>
</dbReference>
<keyword evidence="7" id="KW-0325">Glycoprotein</keyword>
<evidence type="ECO:0000256" key="9">
    <source>
        <dbReference type="SAM" id="Coils"/>
    </source>
</evidence>
<dbReference type="InterPro" id="IPR032394">
    <property type="entry name" value="Anoct_dimer"/>
</dbReference>
<feature type="transmembrane region" description="Helical" evidence="11">
    <location>
        <begin position="705"/>
        <end position="730"/>
    </location>
</feature>
<evidence type="ECO:0000256" key="6">
    <source>
        <dbReference type="ARBA" id="ARBA00023136"/>
    </source>
</evidence>
<evidence type="ECO:0000259" key="12">
    <source>
        <dbReference type="Pfam" id="PF04547"/>
    </source>
</evidence>
<evidence type="ECO:0000256" key="4">
    <source>
        <dbReference type="ARBA" id="ARBA00022801"/>
    </source>
</evidence>
<reference evidence="14" key="1">
    <citation type="submission" date="2009-08" db="EMBL/GenBank/DDBJ databases">
        <title>Annotation of Salpingoeca rosetta.</title>
        <authorList>
            <consortium name="The Broad Institute Genome Sequencing Platform"/>
            <person name="Russ C."/>
            <person name="Cuomo C."/>
            <person name="Burger G."/>
            <person name="Gray M.W."/>
            <person name="Holland P.W.H."/>
            <person name="King N."/>
            <person name="Lang F.B.F."/>
            <person name="Roger A.J."/>
            <person name="Ruiz-Trillo I."/>
            <person name="Young S.K."/>
            <person name="Zeng Q."/>
            <person name="Gargeya S."/>
            <person name="Alvarado L."/>
            <person name="Berlin A."/>
            <person name="Chapman S.B."/>
            <person name="Chen Z."/>
            <person name="Freedman E."/>
            <person name="Gellesch M."/>
            <person name="Goldberg J."/>
            <person name="Griggs A."/>
            <person name="Gujja S."/>
            <person name="Heilman E."/>
            <person name="Heiman D."/>
            <person name="Howarth C."/>
            <person name="Mehta T."/>
            <person name="Neiman D."/>
            <person name="Pearson M."/>
            <person name="Roberts A."/>
            <person name="Saif S."/>
            <person name="Shea T."/>
            <person name="Shenoy N."/>
            <person name="Sisk P."/>
            <person name="Stolte C."/>
            <person name="Sykes S."/>
            <person name="White J."/>
            <person name="Yandava C."/>
            <person name="Haas B."/>
            <person name="Nusbaum C."/>
            <person name="Birren B."/>
        </authorList>
    </citation>
    <scope>NUCLEOTIDE SEQUENCE</scope>
    <source>
        <strain evidence="14">ATCC 50818</strain>
    </source>
</reference>
<accession>F2U1Q0</accession>
<keyword evidence="6 11" id="KW-0472">Membrane</keyword>
<dbReference type="GO" id="GO:0005254">
    <property type="term" value="F:chloride channel activity"/>
    <property type="evidence" value="ECO:0007669"/>
    <property type="project" value="TreeGrafter"/>
</dbReference>
<feature type="transmembrane region" description="Helical" evidence="11">
    <location>
        <begin position="514"/>
        <end position="544"/>
    </location>
</feature>
<evidence type="ECO:0000259" key="13">
    <source>
        <dbReference type="Pfam" id="PF16178"/>
    </source>
</evidence>
<feature type="compositionally biased region" description="Low complexity" evidence="10">
    <location>
        <begin position="358"/>
        <end position="372"/>
    </location>
</feature>
<feature type="coiled-coil region" evidence="9">
    <location>
        <begin position="137"/>
        <end position="164"/>
    </location>
</feature>
<keyword evidence="4" id="KW-0378">Hydrolase</keyword>
<dbReference type="Pfam" id="PF04547">
    <property type="entry name" value="Anoctamin"/>
    <property type="match status" value="1"/>
</dbReference>
<evidence type="ECO:0000256" key="2">
    <source>
        <dbReference type="ARBA" id="ARBA00022475"/>
    </source>
</evidence>
<dbReference type="GO" id="GO:0005886">
    <property type="term" value="C:plasma membrane"/>
    <property type="evidence" value="ECO:0007669"/>
    <property type="project" value="UniProtKB-SubCell"/>
</dbReference>
<dbReference type="RefSeq" id="XP_004996756.1">
    <property type="nucleotide sequence ID" value="XM_004996699.1"/>
</dbReference>
<feature type="domain" description="Anoctamin transmembrane" evidence="12">
    <location>
        <begin position="505"/>
        <end position="1094"/>
    </location>
</feature>
<evidence type="ECO:0000256" key="3">
    <source>
        <dbReference type="ARBA" id="ARBA00022692"/>
    </source>
</evidence>
<feature type="domain" description="Anoctamin dimerisation" evidence="13">
    <location>
        <begin position="145"/>
        <end position="341"/>
    </location>
</feature>
<feature type="transmembrane region" description="Helical" evidence="11">
    <location>
        <begin position="920"/>
        <end position="947"/>
    </location>
</feature>
<dbReference type="InterPro" id="IPR046966">
    <property type="entry name" value="Glucoamylase_active_site"/>
</dbReference>
<evidence type="ECO:0000313" key="15">
    <source>
        <dbReference type="Proteomes" id="UP000007799"/>
    </source>
</evidence>
<dbReference type="OrthoDB" id="296386at2759"/>
<keyword evidence="15" id="KW-1185">Reference proteome</keyword>
<keyword evidence="8" id="KW-0326">Glycosidase</keyword>
<keyword evidence="2" id="KW-1003">Cell membrane</keyword>
<dbReference type="PANTHER" id="PTHR12308">
    <property type="entry name" value="ANOCTAMIN"/>
    <property type="match status" value="1"/>
</dbReference>
<dbReference type="OMA" id="TRWENHE"/>
<keyword evidence="9" id="KW-0175">Coiled coil</keyword>
<name>F2U1Q0_SALR5</name>
<evidence type="ECO:0000256" key="7">
    <source>
        <dbReference type="ARBA" id="ARBA00023180"/>
    </source>
</evidence>
<dbReference type="Proteomes" id="UP000007799">
    <property type="component" value="Unassembled WGS sequence"/>
</dbReference>
<gene>
    <name evidence="14" type="ORF">PTSG_02268</name>
</gene>
<evidence type="ECO:0000256" key="10">
    <source>
        <dbReference type="SAM" id="MobiDB-lite"/>
    </source>
</evidence>
<feature type="transmembrane region" description="Helical" evidence="11">
    <location>
        <begin position="1050"/>
        <end position="1070"/>
    </location>
</feature>
<organism evidence="14 15">
    <name type="scientific">Salpingoeca rosetta (strain ATCC 50818 / BSB-021)</name>
    <dbReference type="NCBI Taxonomy" id="946362"/>
    <lineage>
        <taxon>Eukaryota</taxon>
        <taxon>Choanoflagellata</taxon>
        <taxon>Craspedida</taxon>
        <taxon>Salpingoecidae</taxon>
        <taxon>Salpingoeca</taxon>
    </lineage>
</organism>